<evidence type="ECO:0000256" key="1">
    <source>
        <dbReference type="SAM" id="SignalP"/>
    </source>
</evidence>
<name>A0A2R8BVQ6_9RHOB</name>
<proteinExistence type="predicted"/>
<reference evidence="2 3" key="1">
    <citation type="submission" date="2018-03" db="EMBL/GenBank/DDBJ databases">
        <authorList>
            <person name="Keele B.F."/>
        </authorList>
    </citation>
    <scope>NUCLEOTIDE SEQUENCE [LARGE SCALE GENOMIC DNA]</scope>
    <source>
        <strain evidence="2 3">CECT 8504</strain>
    </source>
</reference>
<dbReference type="AlphaFoldDB" id="A0A2R8BVQ6"/>
<dbReference type="RefSeq" id="WP_108894050.1">
    <property type="nucleotide sequence ID" value="NZ_ONZF01000003.1"/>
</dbReference>
<dbReference type="OrthoDB" id="7308154at2"/>
<accession>A0A2R8BVQ6</accession>
<evidence type="ECO:0008006" key="4">
    <source>
        <dbReference type="Google" id="ProtNLM"/>
    </source>
</evidence>
<dbReference type="EMBL" id="ONZF01000003">
    <property type="protein sequence ID" value="SPJ24231.1"/>
    <property type="molecule type" value="Genomic_DNA"/>
</dbReference>
<sequence length="117" mass="12965">MRHIIPALVTALLLSTPAIAQEATEDPDMPIGDTSDVEQGLDLLSEGTRQLLRGLMGEVEPRMRDLAESLENFDFNGIGVDDLGAYHPPEMLPNGDIILRRKEDRPIDTPMDDEIEI</sequence>
<keyword evidence="3" id="KW-1185">Reference proteome</keyword>
<organism evidence="2 3">
    <name type="scientific">Palleronia abyssalis</name>
    <dbReference type="NCBI Taxonomy" id="1501240"/>
    <lineage>
        <taxon>Bacteria</taxon>
        <taxon>Pseudomonadati</taxon>
        <taxon>Pseudomonadota</taxon>
        <taxon>Alphaproteobacteria</taxon>
        <taxon>Rhodobacterales</taxon>
        <taxon>Roseobacteraceae</taxon>
        <taxon>Palleronia</taxon>
    </lineage>
</organism>
<keyword evidence="1" id="KW-0732">Signal</keyword>
<gene>
    <name evidence="2" type="ORF">PAA8504_02059</name>
</gene>
<evidence type="ECO:0000313" key="3">
    <source>
        <dbReference type="Proteomes" id="UP000244912"/>
    </source>
</evidence>
<dbReference type="Proteomes" id="UP000244912">
    <property type="component" value="Unassembled WGS sequence"/>
</dbReference>
<evidence type="ECO:0000313" key="2">
    <source>
        <dbReference type="EMBL" id="SPJ24231.1"/>
    </source>
</evidence>
<feature type="signal peptide" evidence="1">
    <location>
        <begin position="1"/>
        <end position="20"/>
    </location>
</feature>
<protein>
    <recommendedName>
        <fullName evidence="4">AAA+ family ATPase</fullName>
    </recommendedName>
</protein>
<feature type="chain" id="PRO_5015313206" description="AAA+ family ATPase" evidence="1">
    <location>
        <begin position="21"/>
        <end position="117"/>
    </location>
</feature>